<sequence>MKALRLLMFELITDGRWESGNSDQGRRRAKDLQSRTAGVGVLKTHGDAADPHLEIGPLGKLIIGPTAPAWPHENPWRSTFMRKDSPRFDRKLKDTEDMDSIVDEWGSELSSRWQTIFRLLSNRTAPAHPLNLGLDDRLGLRDEQQREHLNFRGRRYSIEWGFHRAKCRFDSEGSGGSRKAVQTIDGVAITNKETGLVTFSSLFRTIGGCNLEQLEFLGQSKVKDKSKTGIKLKQVKIGAPVNFRVLFPSVCFFGPKTPFKSLKAMRVGNR</sequence>
<comment type="caution">
    <text evidence="1">The sequence shown here is derived from an EMBL/GenBank/DDBJ whole genome shotgun (WGS) entry which is preliminary data.</text>
</comment>
<evidence type="ECO:0000313" key="2">
    <source>
        <dbReference type="Proteomes" id="UP001221757"/>
    </source>
</evidence>
<gene>
    <name evidence="1" type="ORF">B0H17DRAFT_1131969</name>
</gene>
<dbReference type="Proteomes" id="UP001221757">
    <property type="component" value="Unassembled WGS sequence"/>
</dbReference>
<keyword evidence="2" id="KW-1185">Reference proteome</keyword>
<organism evidence="1 2">
    <name type="scientific">Mycena rosella</name>
    <name type="common">Pink bonnet</name>
    <name type="synonym">Agaricus rosellus</name>
    <dbReference type="NCBI Taxonomy" id="1033263"/>
    <lineage>
        <taxon>Eukaryota</taxon>
        <taxon>Fungi</taxon>
        <taxon>Dikarya</taxon>
        <taxon>Basidiomycota</taxon>
        <taxon>Agaricomycotina</taxon>
        <taxon>Agaricomycetes</taxon>
        <taxon>Agaricomycetidae</taxon>
        <taxon>Agaricales</taxon>
        <taxon>Marasmiineae</taxon>
        <taxon>Mycenaceae</taxon>
        <taxon>Mycena</taxon>
    </lineage>
</organism>
<dbReference type="EMBL" id="JARKIE010000042">
    <property type="protein sequence ID" value="KAJ7694327.1"/>
    <property type="molecule type" value="Genomic_DNA"/>
</dbReference>
<reference evidence="1" key="1">
    <citation type="submission" date="2023-03" db="EMBL/GenBank/DDBJ databases">
        <title>Massive genome expansion in bonnet fungi (Mycena s.s.) driven by repeated elements and novel gene families across ecological guilds.</title>
        <authorList>
            <consortium name="Lawrence Berkeley National Laboratory"/>
            <person name="Harder C.B."/>
            <person name="Miyauchi S."/>
            <person name="Viragh M."/>
            <person name="Kuo A."/>
            <person name="Thoen E."/>
            <person name="Andreopoulos B."/>
            <person name="Lu D."/>
            <person name="Skrede I."/>
            <person name="Drula E."/>
            <person name="Henrissat B."/>
            <person name="Morin E."/>
            <person name="Kohler A."/>
            <person name="Barry K."/>
            <person name="LaButti K."/>
            <person name="Morin E."/>
            <person name="Salamov A."/>
            <person name="Lipzen A."/>
            <person name="Mereny Z."/>
            <person name="Hegedus B."/>
            <person name="Baldrian P."/>
            <person name="Stursova M."/>
            <person name="Weitz H."/>
            <person name="Taylor A."/>
            <person name="Grigoriev I.V."/>
            <person name="Nagy L.G."/>
            <person name="Martin F."/>
            <person name="Kauserud H."/>
        </authorList>
    </citation>
    <scope>NUCLEOTIDE SEQUENCE</scope>
    <source>
        <strain evidence="1">CBHHK067</strain>
    </source>
</reference>
<dbReference type="AlphaFoldDB" id="A0AAD7DPA4"/>
<proteinExistence type="predicted"/>
<name>A0AAD7DPA4_MYCRO</name>
<accession>A0AAD7DPA4</accession>
<protein>
    <submittedName>
        <fullName evidence="1">Uncharacterized protein</fullName>
    </submittedName>
</protein>
<evidence type="ECO:0000313" key="1">
    <source>
        <dbReference type="EMBL" id="KAJ7694327.1"/>
    </source>
</evidence>